<evidence type="ECO:0008006" key="3">
    <source>
        <dbReference type="Google" id="ProtNLM"/>
    </source>
</evidence>
<gene>
    <name evidence="1" type="ORF">GCM10009844_29050</name>
</gene>
<sequence length="213" mass="23275">MGMRGLGAAVALALLGVAGGFAAAHLLREEPLTMAQAAPVPASSPSIPVDPVRDFAPDIGYPPLQPSLSYRRHTLGDAPFEWVYAAPKGWVPTEEALDEIRWRPAGEPTVGGYSLRVKLSNEHKSKEAMVAQKLAAMQAGYEDVEIRGQTQDLLSFSYRDPTTDRKRFNTFRWFGIAGETEAKFEMSVVGREVDRAGLEDLMEQVSQSIGNVQ</sequence>
<dbReference type="RefSeq" id="WP_344153557.1">
    <property type="nucleotide sequence ID" value="NZ_BAAAQR010000009.1"/>
</dbReference>
<evidence type="ECO:0000313" key="1">
    <source>
        <dbReference type="EMBL" id="GAA2149437.1"/>
    </source>
</evidence>
<dbReference type="Proteomes" id="UP001501771">
    <property type="component" value="Unassembled WGS sequence"/>
</dbReference>
<name>A0ABN2ZXK3_9ACTN</name>
<dbReference type="EMBL" id="BAAAQR010000009">
    <property type="protein sequence ID" value="GAA2149437.1"/>
    <property type="molecule type" value="Genomic_DNA"/>
</dbReference>
<comment type="caution">
    <text evidence="1">The sequence shown here is derived from an EMBL/GenBank/DDBJ whole genome shotgun (WGS) entry which is preliminary data.</text>
</comment>
<accession>A0ABN2ZXK3</accession>
<protein>
    <recommendedName>
        <fullName evidence="3">DUF1795 domain-containing protein</fullName>
    </recommendedName>
</protein>
<organism evidence="1 2">
    <name type="scientific">Nocardioides koreensis</name>
    <dbReference type="NCBI Taxonomy" id="433651"/>
    <lineage>
        <taxon>Bacteria</taxon>
        <taxon>Bacillati</taxon>
        <taxon>Actinomycetota</taxon>
        <taxon>Actinomycetes</taxon>
        <taxon>Propionibacteriales</taxon>
        <taxon>Nocardioidaceae</taxon>
        <taxon>Nocardioides</taxon>
    </lineage>
</organism>
<keyword evidence="2" id="KW-1185">Reference proteome</keyword>
<evidence type="ECO:0000313" key="2">
    <source>
        <dbReference type="Proteomes" id="UP001501771"/>
    </source>
</evidence>
<proteinExistence type="predicted"/>
<reference evidence="1 2" key="1">
    <citation type="journal article" date="2019" name="Int. J. Syst. Evol. Microbiol.">
        <title>The Global Catalogue of Microorganisms (GCM) 10K type strain sequencing project: providing services to taxonomists for standard genome sequencing and annotation.</title>
        <authorList>
            <consortium name="The Broad Institute Genomics Platform"/>
            <consortium name="The Broad Institute Genome Sequencing Center for Infectious Disease"/>
            <person name="Wu L."/>
            <person name="Ma J."/>
        </authorList>
    </citation>
    <scope>NUCLEOTIDE SEQUENCE [LARGE SCALE GENOMIC DNA]</scope>
    <source>
        <strain evidence="1 2">JCM 16022</strain>
    </source>
</reference>